<comment type="caution">
    <text evidence="3">The sequence shown here is derived from an EMBL/GenBank/DDBJ whole genome shotgun (WGS) entry which is preliminary data.</text>
</comment>
<name>A0ABQ0BHZ9_9FIRM</name>
<evidence type="ECO:0000256" key="1">
    <source>
        <dbReference type="ARBA" id="ARBA00022801"/>
    </source>
</evidence>
<gene>
    <name evidence="3" type="ORF">K040078D81_52010</name>
</gene>
<dbReference type="Pfam" id="PF07470">
    <property type="entry name" value="Glyco_hydro_88"/>
    <property type="match status" value="1"/>
</dbReference>
<sequence>MRQEKLQNAAMRAVDILKGNLKEYTYKFPGSNSEKLFYPITENVEWTTGFCTGTYWLAYELTGDESFRRSAEIQVNSFYDRIKKKIDVEHHDMGFLYTPSCVAAYQLTGNERAKEAAILAADQLISRFQEKGEFIQAWGELGAEDNYRLIIDCLLNLPLLYWASEVTGKETYRDIAIRHTRTSIRNLVRPDYSTYHTYFFCPETGEPVRGVTAQGYRDDSAWARGQAWGIYGTALAYRYTGDELCRELFRKVTDFYLEHLPEDMVPYWDLSFWQGSSEPRDSSAAAAAACGIMEMCENGGLKGEEKSFYGNKAEGMLESLIDNYAVLSDKDANGLLLHGVYAKSSPFNSVADRGVDECNLWGDYFYLEALTRKIKQWKTYW</sequence>
<evidence type="ECO:0000313" key="3">
    <source>
        <dbReference type="EMBL" id="GAA6411084.1"/>
    </source>
</evidence>
<dbReference type="PANTHER" id="PTHR36845:SF1">
    <property type="entry name" value="HYDROLASE, PUTATIVE (AFU_ORTHOLOGUE AFUA_7G05090)-RELATED"/>
    <property type="match status" value="1"/>
</dbReference>
<dbReference type="GO" id="GO:0016787">
    <property type="term" value="F:hydrolase activity"/>
    <property type="evidence" value="ECO:0007669"/>
    <property type="project" value="UniProtKB-KW"/>
</dbReference>
<dbReference type="InterPro" id="IPR010905">
    <property type="entry name" value="Glyco_hydro_88"/>
</dbReference>
<protein>
    <submittedName>
        <fullName evidence="3">Glycoside hydrolase family 88 protein</fullName>
    </submittedName>
</protein>
<evidence type="ECO:0000313" key="4">
    <source>
        <dbReference type="Proteomes" id="UP001600943"/>
    </source>
</evidence>
<dbReference type="Proteomes" id="UP001600943">
    <property type="component" value="Unassembled WGS sequence"/>
</dbReference>
<evidence type="ECO:0000256" key="2">
    <source>
        <dbReference type="ARBA" id="ARBA00038358"/>
    </source>
</evidence>
<comment type="similarity">
    <text evidence="2">Belongs to the glycosyl hydrolase 88 family.</text>
</comment>
<keyword evidence="4" id="KW-1185">Reference proteome</keyword>
<keyword evidence="1 3" id="KW-0378">Hydrolase</keyword>
<dbReference type="EMBL" id="BAABYW010000002">
    <property type="protein sequence ID" value="GAA6411084.1"/>
    <property type="molecule type" value="Genomic_DNA"/>
</dbReference>
<dbReference type="InterPro" id="IPR008928">
    <property type="entry name" value="6-hairpin_glycosidase_sf"/>
</dbReference>
<dbReference type="Gene3D" id="1.50.10.10">
    <property type="match status" value="1"/>
</dbReference>
<organism evidence="3 4">
    <name type="scientific">Blautia hominis</name>
    <dbReference type="NCBI Taxonomy" id="2025493"/>
    <lineage>
        <taxon>Bacteria</taxon>
        <taxon>Bacillati</taxon>
        <taxon>Bacillota</taxon>
        <taxon>Clostridia</taxon>
        <taxon>Lachnospirales</taxon>
        <taxon>Lachnospiraceae</taxon>
        <taxon>Blautia</taxon>
    </lineage>
</organism>
<dbReference type="InterPro" id="IPR012341">
    <property type="entry name" value="6hp_glycosidase-like_sf"/>
</dbReference>
<dbReference type="InterPro" id="IPR052369">
    <property type="entry name" value="UG_Glycosaminoglycan_Hydrolase"/>
</dbReference>
<dbReference type="SUPFAM" id="SSF48208">
    <property type="entry name" value="Six-hairpin glycosidases"/>
    <property type="match status" value="1"/>
</dbReference>
<reference evidence="3 4" key="1">
    <citation type="submission" date="2024-04" db="EMBL/GenBank/DDBJ databases">
        <title>Defined microbial consortia suppress multidrug-resistant proinflammatory Enterobacteriaceae via ecological control.</title>
        <authorList>
            <person name="Furuichi M."/>
            <person name="Kawaguchi T."/>
            <person name="Pust M."/>
            <person name="Yasuma K."/>
            <person name="Plichta D."/>
            <person name="Hasegawa N."/>
            <person name="Ohya T."/>
            <person name="Bhattarai S."/>
            <person name="Sasajima S."/>
            <person name="Aoto Y."/>
            <person name="Tuganbaev T."/>
            <person name="Yaginuma M."/>
            <person name="Ueda M."/>
            <person name="Okahashi N."/>
            <person name="Amafuji K."/>
            <person name="Kiridooshi Y."/>
            <person name="Sugita K."/>
            <person name="Strazar M."/>
            <person name="Skelly A."/>
            <person name="Suda W."/>
            <person name="Hattori M."/>
            <person name="Nakamoto N."/>
            <person name="Caballero S."/>
            <person name="Norman J."/>
            <person name="Olle B."/>
            <person name="Tanoue T."/>
            <person name="Arita M."/>
            <person name="Bucci V."/>
            <person name="Atarashi K."/>
            <person name="Xavier R."/>
            <person name="Honda K."/>
        </authorList>
    </citation>
    <scope>NUCLEOTIDE SEQUENCE [LARGE SCALE GENOMIC DNA]</scope>
    <source>
        <strain evidence="4">k04-0078-D8-1</strain>
    </source>
</reference>
<proteinExistence type="inferred from homology"/>
<dbReference type="RefSeq" id="WP_390409761.1">
    <property type="nucleotide sequence ID" value="NZ_BAABYW010000002.1"/>
</dbReference>
<dbReference type="PANTHER" id="PTHR36845">
    <property type="entry name" value="HYDROLASE, PUTATIVE (AFU_ORTHOLOGUE AFUA_7G05090)-RELATED"/>
    <property type="match status" value="1"/>
</dbReference>
<accession>A0ABQ0BHZ9</accession>